<feature type="region of interest" description="Disordered" evidence="1">
    <location>
        <begin position="154"/>
        <end position="186"/>
    </location>
</feature>
<dbReference type="AlphaFoldDB" id="X6NKD1"/>
<evidence type="ECO:0000256" key="1">
    <source>
        <dbReference type="SAM" id="MobiDB-lite"/>
    </source>
</evidence>
<feature type="compositionally biased region" description="Polar residues" evidence="1">
    <location>
        <begin position="172"/>
        <end position="181"/>
    </location>
</feature>
<comment type="caution">
    <text evidence="2">The sequence shown here is derived from an EMBL/GenBank/DDBJ whole genome shotgun (WGS) entry which is preliminary data.</text>
</comment>
<accession>X6NKD1</accession>
<evidence type="ECO:0000313" key="2">
    <source>
        <dbReference type="EMBL" id="ETO26775.1"/>
    </source>
</evidence>
<dbReference type="EMBL" id="ASPP01007642">
    <property type="protein sequence ID" value="ETO26775.1"/>
    <property type="molecule type" value="Genomic_DNA"/>
</dbReference>
<proteinExistence type="predicted"/>
<protein>
    <submittedName>
        <fullName evidence="2">Uncharacterized protein</fullName>
    </submittedName>
</protein>
<name>X6NKD1_RETFI</name>
<evidence type="ECO:0000313" key="3">
    <source>
        <dbReference type="Proteomes" id="UP000023152"/>
    </source>
</evidence>
<keyword evidence="3" id="KW-1185">Reference proteome</keyword>
<dbReference type="Proteomes" id="UP000023152">
    <property type="component" value="Unassembled WGS sequence"/>
</dbReference>
<gene>
    <name evidence="2" type="ORF">RFI_10358</name>
</gene>
<organism evidence="2 3">
    <name type="scientific">Reticulomyxa filosa</name>
    <dbReference type="NCBI Taxonomy" id="46433"/>
    <lineage>
        <taxon>Eukaryota</taxon>
        <taxon>Sar</taxon>
        <taxon>Rhizaria</taxon>
        <taxon>Retaria</taxon>
        <taxon>Foraminifera</taxon>
        <taxon>Monothalamids</taxon>
        <taxon>Reticulomyxidae</taxon>
        <taxon>Reticulomyxa</taxon>
    </lineage>
</organism>
<feature type="compositionally biased region" description="Polar residues" evidence="1">
    <location>
        <begin position="40"/>
        <end position="65"/>
    </location>
</feature>
<reference evidence="2 3" key="1">
    <citation type="journal article" date="2013" name="Curr. Biol.">
        <title>The Genome of the Foraminiferan Reticulomyxa filosa.</title>
        <authorList>
            <person name="Glockner G."/>
            <person name="Hulsmann N."/>
            <person name="Schleicher M."/>
            <person name="Noegel A.A."/>
            <person name="Eichinger L."/>
            <person name="Gallinger C."/>
            <person name="Pawlowski J."/>
            <person name="Sierra R."/>
            <person name="Euteneuer U."/>
            <person name="Pillet L."/>
            <person name="Moustafa A."/>
            <person name="Platzer M."/>
            <person name="Groth M."/>
            <person name="Szafranski K."/>
            <person name="Schliwa M."/>
        </authorList>
    </citation>
    <scope>NUCLEOTIDE SEQUENCE [LARGE SCALE GENOMIC DNA]</scope>
</reference>
<feature type="region of interest" description="Disordered" evidence="1">
    <location>
        <begin position="1"/>
        <end position="65"/>
    </location>
</feature>
<sequence length="206" mass="22489">SKNVKVVSQRPPVATKKTRHVKVIRSTRARDKKKSERNQAQKQSNNLNAPTTPGGSTALPPSTTIARNSSLTNQFVDKRPKYQIELFDGEKWQTVAENVLLAFANHKNKELLSPGTTVGTNSFSEEKGDDKVNVNDSNDMANVISISTKKNESDLSFSSLNDNDNPEKRRNSVTTPPNVTSGGTGLHQILSSGTIRTMLGCSLLLL</sequence>
<feature type="compositionally biased region" description="Low complexity" evidence="1">
    <location>
        <begin position="154"/>
        <end position="163"/>
    </location>
</feature>
<feature type="non-terminal residue" evidence="2">
    <location>
        <position position="1"/>
    </location>
</feature>
<feature type="compositionally biased region" description="Basic residues" evidence="1">
    <location>
        <begin position="16"/>
        <end position="32"/>
    </location>
</feature>